<keyword evidence="3" id="KW-1185">Reference proteome</keyword>
<name>A7MIN1_CROS8</name>
<organism evidence="2 3">
    <name type="scientific">Cronobacter sakazakii (strain ATCC BAA-894)</name>
    <name type="common">Enterobacter sakazakii</name>
    <dbReference type="NCBI Taxonomy" id="290339"/>
    <lineage>
        <taxon>Bacteria</taxon>
        <taxon>Pseudomonadati</taxon>
        <taxon>Pseudomonadota</taxon>
        <taxon>Gammaproteobacteria</taxon>
        <taxon>Enterobacterales</taxon>
        <taxon>Enterobacteriaceae</taxon>
        <taxon>Cronobacter</taxon>
    </lineage>
</organism>
<dbReference type="AlphaFoldDB" id="A7MIN1"/>
<proteinExistence type="predicted"/>
<feature type="signal peptide" evidence="1">
    <location>
        <begin position="1"/>
        <end position="22"/>
    </location>
</feature>
<evidence type="ECO:0000313" key="2">
    <source>
        <dbReference type="EMBL" id="ABU78767.1"/>
    </source>
</evidence>
<sequence length="115" mass="12117">MMHSRAAIVVLAAVVVVSVANAVKAVAVKAVAKVVVSAANVAKAVVASAAIVVKAAAARVVMTQRPRAVVSVTHKRRKSDNKPRPCRGFFYGRHSARSPCRAPFFLAARLSDDKN</sequence>
<gene>
    <name evidence="2" type="ordered locus">ESA_03553</name>
</gene>
<evidence type="ECO:0000313" key="3">
    <source>
        <dbReference type="Proteomes" id="UP000000260"/>
    </source>
</evidence>
<reference evidence="2 3" key="1">
    <citation type="journal article" date="2010" name="PLoS ONE">
        <title>Genome sequence of Cronobacter sakazakii BAA-894 and comparative genomic hybridization analysis with other Cronobacter species.</title>
        <authorList>
            <person name="Kucerova E."/>
            <person name="Clifton S.W."/>
            <person name="Xia X.Q."/>
            <person name="Long F."/>
            <person name="Porwollik S."/>
            <person name="Fulton L."/>
            <person name="Fronick C."/>
            <person name="Minx P."/>
            <person name="Kyung K."/>
            <person name="Warren W."/>
            <person name="Fulton R."/>
            <person name="Feng D."/>
            <person name="Wollam A."/>
            <person name="Shah N."/>
            <person name="Bhonagiri V."/>
            <person name="Nash W.E."/>
            <person name="Hallsworth-Pepin K."/>
            <person name="Wilson R.K."/>
            <person name="McClelland M."/>
            <person name="Forsythe S.J."/>
        </authorList>
    </citation>
    <scope>NUCLEOTIDE SEQUENCE [LARGE SCALE GENOMIC DNA]</scope>
    <source>
        <strain evidence="2 3">ATCC BAA-894</strain>
    </source>
</reference>
<feature type="chain" id="PRO_5002711027" evidence="1">
    <location>
        <begin position="23"/>
        <end position="115"/>
    </location>
</feature>
<dbReference type="KEGG" id="esa:ESA_03553"/>
<protein>
    <submittedName>
        <fullName evidence="2">Uncharacterized protein</fullName>
    </submittedName>
</protein>
<dbReference type="Proteomes" id="UP000000260">
    <property type="component" value="Chromosome"/>
</dbReference>
<accession>A7MIN1</accession>
<dbReference type="HOGENOM" id="CLU_2104928_0_0_6"/>
<evidence type="ECO:0000256" key="1">
    <source>
        <dbReference type="SAM" id="SignalP"/>
    </source>
</evidence>
<keyword evidence="1" id="KW-0732">Signal</keyword>
<dbReference type="EMBL" id="CP000783">
    <property type="protein sequence ID" value="ABU78767.1"/>
    <property type="molecule type" value="Genomic_DNA"/>
</dbReference>